<sequence>MDMRFGTWNVRSLYRAGSLRAVAEEILKYKLDLAGVQEVKWDGGGIAHAGDYTFFYEKGNENHELGTGFFVHKRIVSAVKRVEFVSDRISYIILKGRWCDIIVTNVHTPTENKIDDIKDRFYEELEHVFDKFPTYPMEILLGDFNAKVAREDIFKPTTGNESLHEINNDNGVRVVNFATLKNLTVTSTMFPHLNIHKFTWTSPDGKIHNQIGHILIDRRRHSSILDVRSFRAADCDTDNYLVVAKVRERLAVSKQTAHRVHMERFNLKKLNEVEGKEQYRVEISNRFVALENLETEVDFNKAWETIRENIKMSAKESLGYYEPKKHKPWFDEGCSKLLDQRKEAKLQWLQDPSKLNGDNLNKIRRETSRHFRNKKREYLKDKIDELSMYSKNKKTCIEE</sequence>
<dbReference type="InterPro" id="IPR037493">
    <property type="entry name" value="ExoIII-like"/>
</dbReference>
<evidence type="ECO:0000259" key="1">
    <source>
        <dbReference type="Pfam" id="PF03372"/>
    </source>
</evidence>
<dbReference type="Proteomes" id="UP000235965">
    <property type="component" value="Unassembled WGS sequence"/>
</dbReference>
<comment type="caution">
    <text evidence="2">The sequence shown here is derived from an EMBL/GenBank/DDBJ whole genome shotgun (WGS) entry which is preliminary data.</text>
</comment>
<dbReference type="InParanoid" id="A0A2J7QPE7"/>
<accession>A0A2J7QPE7</accession>
<dbReference type="Gene3D" id="3.60.10.10">
    <property type="entry name" value="Endonuclease/exonuclease/phosphatase"/>
    <property type="match status" value="1"/>
</dbReference>
<name>A0A2J7QPE7_9NEOP</name>
<dbReference type="GO" id="GO:0006281">
    <property type="term" value="P:DNA repair"/>
    <property type="evidence" value="ECO:0007669"/>
    <property type="project" value="InterPro"/>
</dbReference>
<dbReference type="AlphaFoldDB" id="A0A2J7QPE7"/>
<reference evidence="2 3" key="1">
    <citation type="submission" date="2017-12" db="EMBL/GenBank/DDBJ databases">
        <title>Hemimetabolous genomes reveal molecular basis of termite eusociality.</title>
        <authorList>
            <person name="Harrison M.C."/>
            <person name="Jongepier E."/>
            <person name="Robertson H.M."/>
            <person name="Arning N."/>
            <person name="Bitard-Feildel T."/>
            <person name="Chao H."/>
            <person name="Childers C.P."/>
            <person name="Dinh H."/>
            <person name="Doddapaneni H."/>
            <person name="Dugan S."/>
            <person name="Gowin J."/>
            <person name="Greiner C."/>
            <person name="Han Y."/>
            <person name="Hu H."/>
            <person name="Hughes D.S.T."/>
            <person name="Huylmans A.-K."/>
            <person name="Kemena C."/>
            <person name="Kremer L.P.M."/>
            <person name="Lee S.L."/>
            <person name="Lopez-Ezquerra A."/>
            <person name="Mallet L."/>
            <person name="Monroy-Kuhn J.M."/>
            <person name="Moser A."/>
            <person name="Murali S.C."/>
            <person name="Muzny D.M."/>
            <person name="Otani S."/>
            <person name="Piulachs M.-D."/>
            <person name="Poelchau M."/>
            <person name="Qu J."/>
            <person name="Schaub F."/>
            <person name="Wada-Katsumata A."/>
            <person name="Worley K.C."/>
            <person name="Xie Q."/>
            <person name="Ylla G."/>
            <person name="Poulsen M."/>
            <person name="Gibbs R.A."/>
            <person name="Schal C."/>
            <person name="Richards S."/>
            <person name="Belles X."/>
            <person name="Korb J."/>
            <person name="Bornberg-Bauer E."/>
        </authorList>
    </citation>
    <scope>NUCLEOTIDE SEQUENCE [LARGE SCALE GENOMIC DNA]</scope>
    <source>
        <tissue evidence="2">Whole body</tissue>
    </source>
</reference>
<dbReference type="InterPro" id="IPR005135">
    <property type="entry name" value="Endo/exonuclease/phosphatase"/>
</dbReference>
<protein>
    <recommendedName>
        <fullName evidence="1">Endonuclease/exonuclease/phosphatase domain-containing protein</fullName>
    </recommendedName>
</protein>
<dbReference type="InterPro" id="IPR036691">
    <property type="entry name" value="Endo/exonu/phosph_ase_sf"/>
</dbReference>
<dbReference type="GO" id="GO:0008311">
    <property type="term" value="F:double-stranded DNA 3'-5' DNA exonuclease activity"/>
    <property type="evidence" value="ECO:0007669"/>
    <property type="project" value="InterPro"/>
</dbReference>
<organism evidence="2 3">
    <name type="scientific">Cryptotermes secundus</name>
    <dbReference type="NCBI Taxonomy" id="105785"/>
    <lineage>
        <taxon>Eukaryota</taxon>
        <taxon>Metazoa</taxon>
        <taxon>Ecdysozoa</taxon>
        <taxon>Arthropoda</taxon>
        <taxon>Hexapoda</taxon>
        <taxon>Insecta</taxon>
        <taxon>Pterygota</taxon>
        <taxon>Neoptera</taxon>
        <taxon>Polyneoptera</taxon>
        <taxon>Dictyoptera</taxon>
        <taxon>Blattodea</taxon>
        <taxon>Blattoidea</taxon>
        <taxon>Termitoidae</taxon>
        <taxon>Kalotermitidae</taxon>
        <taxon>Cryptotermitinae</taxon>
        <taxon>Cryptotermes</taxon>
    </lineage>
</organism>
<dbReference type="CDD" id="cd09076">
    <property type="entry name" value="L1-EN"/>
    <property type="match status" value="1"/>
</dbReference>
<proteinExistence type="predicted"/>
<dbReference type="SUPFAM" id="SSF56219">
    <property type="entry name" value="DNase I-like"/>
    <property type="match status" value="1"/>
</dbReference>
<gene>
    <name evidence="2" type="ORF">B7P43_G12144</name>
</gene>
<feature type="domain" description="Endonuclease/exonuclease/phosphatase" evidence="1">
    <location>
        <begin position="6"/>
        <end position="185"/>
    </location>
</feature>
<dbReference type="PANTHER" id="PTHR43250:SF2">
    <property type="entry name" value="EXODEOXYRIBONUCLEASE III"/>
    <property type="match status" value="1"/>
</dbReference>
<dbReference type="EMBL" id="NEVH01012091">
    <property type="protein sequence ID" value="PNF30460.1"/>
    <property type="molecule type" value="Genomic_DNA"/>
</dbReference>
<dbReference type="Pfam" id="PF03372">
    <property type="entry name" value="Exo_endo_phos"/>
    <property type="match status" value="1"/>
</dbReference>
<evidence type="ECO:0000313" key="3">
    <source>
        <dbReference type="Proteomes" id="UP000235965"/>
    </source>
</evidence>
<keyword evidence="3" id="KW-1185">Reference proteome</keyword>
<evidence type="ECO:0000313" key="2">
    <source>
        <dbReference type="EMBL" id="PNF30460.1"/>
    </source>
</evidence>
<dbReference type="PANTHER" id="PTHR43250">
    <property type="entry name" value="EXODEOXYRIBONUCLEASE III"/>
    <property type="match status" value="1"/>
</dbReference>